<dbReference type="InterPro" id="IPR036388">
    <property type="entry name" value="WH-like_DNA-bd_sf"/>
</dbReference>
<evidence type="ECO:0000313" key="3">
    <source>
        <dbReference type="Proteomes" id="UP000806528"/>
    </source>
</evidence>
<organism evidence="2 3">
    <name type="scientific">Nocardiopsis coralli</name>
    <dbReference type="NCBI Taxonomy" id="2772213"/>
    <lineage>
        <taxon>Bacteria</taxon>
        <taxon>Bacillati</taxon>
        <taxon>Actinomycetota</taxon>
        <taxon>Actinomycetes</taxon>
        <taxon>Streptosporangiales</taxon>
        <taxon>Nocardiopsidaceae</taxon>
        <taxon>Nocardiopsis</taxon>
    </lineage>
</organism>
<dbReference type="PANTHER" id="PTHR34580:SF1">
    <property type="entry name" value="PROTEIN PAFC"/>
    <property type="match status" value="1"/>
</dbReference>
<dbReference type="InterPro" id="IPR036390">
    <property type="entry name" value="WH_DNA-bd_sf"/>
</dbReference>
<dbReference type="InterPro" id="IPR013196">
    <property type="entry name" value="HTH_11"/>
</dbReference>
<reference evidence="2 3" key="1">
    <citation type="submission" date="2020-09" db="EMBL/GenBank/DDBJ databases">
        <title>Diversity and distribution of actinomycetes associated with coral in the coast of Hainan.</title>
        <authorList>
            <person name="Li F."/>
        </authorList>
    </citation>
    <scope>NUCLEOTIDE SEQUENCE [LARGE SCALE GENOMIC DNA]</scope>
    <source>
        <strain evidence="2 3">HNM0947</strain>
    </source>
</reference>
<dbReference type="RefSeq" id="WP_193122887.1">
    <property type="nucleotide sequence ID" value="NZ_JADBGI010000014.1"/>
</dbReference>
<sequence length="135" mass="14167">MNESEPGGPEIQAHQVVPLVERQHALIENLRVRDPQVTTARQLAERLGVSTRTVERDIARLRDAGVPLAVTTGPGGGYRLAARGTVPAAVFTAGEVSALLAALVAVGPFTSATARSAFAKLVDLLAEDRGAPHTR</sequence>
<dbReference type="EMBL" id="JADBGI010000014">
    <property type="protein sequence ID" value="MBE3000266.1"/>
    <property type="molecule type" value="Genomic_DNA"/>
</dbReference>
<evidence type="ECO:0000313" key="2">
    <source>
        <dbReference type="EMBL" id="MBE3000266.1"/>
    </source>
</evidence>
<dbReference type="Gene3D" id="1.10.10.10">
    <property type="entry name" value="Winged helix-like DNA-binding domain superfamily/Winged helix DNA-binding domain"/>
    <property type="match status" value="1"/>
</dbReference>
<feature type="domain" description="Helix-turn-helix type 11" evidence="1">
    <location>
        <begin position="22"/>
        <end position="79"/>
    </location>
</feature>
<gene>
    <name evidence="2" type="ORF">IDM40_16390</name>
</gene>
<dbReference type="Proteomes" id="UP000806528">
    <property type="component" value="Unassembled WGS sequence"/>
</dbReference>
<keyword evidence="3" id="KW-1185">Reference proteome</keyword>
<accession>A0ABR9P8U6</accession>
<comment type="caution">
    <text evidence="2">The sequence shown here is derived from an EMBL/GenBank/DDBJ whole genome shotgun (WGS) entry which is preliminary data.</text>
</comment>
<dbReference type="SUPFAM" id="SSF46785">
    <property type="entry name" value="Winged helix' DNA-binding domain"/>
    <property type="match status" value="1"/>
</dbReference>
<name>A0ABR9P8U6_9ACTN</name>
<dbReference type="InterPro" id="IPR051534">
    <property type="entry name" value="CBASS_pafABC_assoc_protein"/>
</dbReference>
<dbReference type="Pfam" id="PF08279">
    <property type="entry name" value="HTH_11"/>
    <property type="match status" value="1"/>
</dbReference>
<evidence type="ECO:0000259" key="1">
    <source>
        <dbReference type="Pfam" id="PF08279"/>
    </source>
</evidence>
<protein>
    <submittedName>
        <fullName evidence="2">HTH domain-containing protein</fullName>
    </submittedName>
</protein>
<dbReference type="PANTHER" id="PTHR34580">
    <property type="match status" value="1"/>
</dbReference>
<proteinExistence type="predicted"/>